<name>A0ABQ0PWK6_9PROT</name>
<keyword evidence="5 8" id="KW-1133">Transmembrane helix</keyword>
<dbReference type="Gene3D" id="3.30.70.1440">
    <property type="entry name" value="Multidrug efflux transporter AcrB pore domain"/>
    <property type="match status" value="1"/>
</dbReference>
<keyword evidence="3" id="KW-0997">Cell inner membrane</keyword>
<dbReference type="Pfam" id="PF00873">
    <property type="entry name" value="ACR_tran"/>
    <property type="match status" value="1"/>
</dbReference>
<evidence type="ECO:0000256" key="1">
    <source>
        <dbReference type="ARBA" id="ARBA00022448"/>
    </source>
</evidence>
<comment type="caution">
    <text evidence="9">The sequence shown here is derived from an EMBL/GenBank/DDBJ whole genome shotgun (WGS) entry which is preliminary data.</text>
</comment>
<evidence type="ECO:0000256" key="7">
    <source>
        <dbReference type="SAM" id="MobiDB-lite"/>
    </source>
</evidence>
<feature type="transmembrane region" description="Helical" evidence="8">
    <location>
        <begin position="433"/>
        <end position="453"/>
    </location>
</feature>
<feature type="transmembrane region" description="Helical" evidence="8">
    <location>
        <begin position="465"/>
        <end position="492"/>
    </location>
</feature>
<dbReference type="PANTHER" id="PTHR32063:SF34">
    <property type="entry name" value="MULTIDRUG RESISTANCE PROTEIN MDTC"/>
    <property type="match status" value="1"/>
</dbReference>
<protein>
    <submittedName>
        <fullName evidence="9">Multidrug efflux pump acriflavin resistance protein AcrB/AcrD/AcrF</fullName>
    </submittedName>
</protein>
<dbReference type="SUPFAM" id="SSF82866">
    <property type="entry name" value="Multidrug efflux transporter AcrB transmembrane domain"/>
    <property type="match status" value="2"/>
</dbReference>
<keyword evidence="2" id="KW-1003">Cell membrane</keyword>
<feature type="transmembrane region" description="Helical" evidence="8">
    <location>
        <begin position="504"/>
        <end position="523"/>
    </location>
</feature>
<gene>
    <name evidence="9" type="ORF">AA0535_0240</name>
</gene>
<keyword evidence="1" id="KW-0813">Transport</keyword>
<evidence type="ECO:0000256" key="5">
    <source>
        <dbReference type="ARBA" id="ARBA00022989"/>
    </source>
</evidence>
<keyword evidence="10" id="KW-1185">Reference proteome</keyword>
<sequence>MNFCRLFIMRPVATILLALSLLAAGAICYPLMPVASLPDIGSSTINVEIEQPGASPEQMVSSVTTPLERYLGQIAGVKQIESDSENSFAYIRIDFVESRNIDGALRDVQAALRAARADLPQGTLDRDPYAYKEDPTSQPVYLLSLTSDVMTLPKLFDLAQIRVKPLLAQIKGVGHVQAVGSADPAVRVDVNPYALYKWGVGFEDVRQALASANANTPKGFIDSGGQRMMLETNDQAEKAAQYRDLIIGYRNNINPIKLSSVATVEDSVQDLYQAGYFNNKPAITLIVRGQPKANTVKIVDAVKERMAMLRSVLPPGVEMDTAIDLSSSIRASLEDTQLTLAISIILVIGVILVFLRRLRSTIIPAVTVPIALVGTIAVMKWQHFTLDIMSLMALTISVGFVVDDAIVVLENIARHMESGMDRMSASLRGSSEIGFTVLSITASLIAVFIPLLFIPGQVGAIFYEFSMTIVSALLISLVLSLTLTPMMCAYWLDVEHERPDGRRLSDRVILVIDFVLDGIIALYGRTLRVALRHHVLTFLTLPLSFIVLVGSIVLMPKTGVPAQDIALVGGSISGDDTMSFSEITKRIHYVGAVMKADPDVLSVTSWNNSSSDGQLFARLSDKRTRTRTDVQVVDSIRKKLGDMPGLRTSFFSAGDPNGGGGQHRSGAFRYVLRDQDPAELKLWVPRLVARLRKEKMMTSVTTNIEGHGASVHVRLRRDTEARYLVTPQLVGNVLYDAYGQTVASRIHTEITTHSVVMEVARAYRESPEELRSTWISTASGTPAGAVRSNQIRVRADNSATASTATQLSQASLRNAIANQITGNNSNGSAVASSVETMIPLINVADLAMEPTPMEIDHQDGMTSTAVSFDLVEGKTYEDARKLIEQTLQDMGAPPGLGGEFSGLAGETKDMLVNELLAFVAALFAMYIVLGVLYESLIHPFTILSTLPSAGIGAILGLWIGGESFSLIAMIGMILLTGIVKKNAILMIDFALYAEKELGHTPREAIYEACLTRFRPILMTTLAAALGAVPLMTGHGYGSEMRRPLGIAIVGGMLISQLLTLYTTPVVYLYMDAIGRFGTRLWHRIFPTREPHRPGTNPNSPPPGSAPLTTQS</sequence>
<feature type="transmembrane region" description="Helical" evidence="8">
    <location>
        <begin position="915"/>
        <end position="933"/>
    </location>
</feature>
<evidence type="ECO:0000256" key="8">
    <source>
        <dbReference type="SAM" id="Phobius"/>
    </source>
</evidence>
<evidence type="ECO:0000313" key="9">
    <source>
        <dbReference type="EMBL" id="GBQ83402.1"/>
    </source>
</evidence>
<evidence type="ECO:0000256" key="6">
    <source>
        <dbReference type="ARBA" id="ARBA00023136"/>
    </source>
</evidence>
<reference evidence="9" key="1">
    <citation type="submission" date="2013-04" db="EMBL/GenBank/DDBJ databases">
        <title>The genome sequencing project of 58 acetic acid bacteria.</title>
        <authorList>
            <person name="Okamoto-Kainuma A."/>
            <person name="Ishikawa M."/>
            <person name="Umino S."/>
            <person name="Koizumi Y."/>
            <person name="Shiwa Y."/>
            <person name="Yoshikawa H."/>
            <person name="Matsutani M."/>
            <person name="Matsushita K."/>
        </authorList>
    </citation>
    <scope>NUCLEOTIDE SEQUENCE</scope>
    <source>
        <strain evidence="9">NRIC 0535</strain>
    </source>
</reference>
<dbReference type="Gene3D" id="3.30.2090.10">
    <property type="entry name" value="Multidrug efflux transporter AcrB TolC docking domain, DN and DC subdomains"/>
    <property type="match status" value="2"/>
</dbReference>
<dbReference type="SUPFAM" id="SSF82714">
    <property type="entry name" value="Multidrug efflux transporter AcrB TolC docking domain, DN and DC subdomains"/>
    <property type="match status" value="2"/>
</dbReference>
<dbReference type="Proteomes" id="UP001062776">
    <property type="component" value="Unassembled WGS sequence"/>
</dbReference>
<dbReference type="Gene3D" id="3.30.70.1430">
    <property type="entry name" value="Multidrug efflux transporter AcrB pore domain"/>
    <property type="match status" value="2"/>
</dbReference>
<dbReference type="InterPro" id="IPR001036">
    <property type="entry name" value="Acrflvin-R"/>
</dbReference>
<proteinExistence type="predicted"/>
<organism evidence="9 10">
    <name type="scientific">Asaia krungthepensis NRIC 0535</name>
    <dbReference type="NCBI Taxonomy" id="1307925"/>
    <lineage>
        <taxon>Bacteria</taxon>
        <taxon>Pseudomonadati</taxon>
        <taxon>Pseudomonadota</taxon>
        <taxon>Alphaproteobacteria</taxon>
        <taxon>Acetobacterales</taxon>
        <taxon>Acetobacteraceae</taxon>
        <taxon>Asaia</taxon>
    </lineage>
</organism>
<feature type="transmembrane region" description="Helical" evidence="8">
    <location>
        <begin position="338"/>
        <end position="355"/>
    </location>
</feature>
<dbReference type="Gene3D" id="1.20.1640.10">
    <property type="entry name" value="Multidrug efflux transporter AcrB transmembrane domain"/>
    <property type="match status" value="3"/>
</dbReference>
<dbReference type="RefSeq" id="WP_264814060.1">
    <property type="nucleotide sequence ID" value="NZ_BAPV01000002.1"/>
</dbReference>
<dbReference type="EMBL" id="BAPV01000002">
    <property type="protein sequence ID" value="GBQ83402.1"/>
    <property type="molecule type" value="Genomic_DNA"/>
</dbReference>
<accession>A0ABQ0PWK6</accession>
<evidence type="ECO:0000256" key="4">
    <source>
        <dbReference type="ARBA" id="ARBA00022692"/>
    </source>
</evidence>
<evidence type="ECO:0000256" key="2">
    <source>
        <dbReference type="ARBA" id="ARBA00022475"/>
    </source>
</evidence>
<dbReference type="InterPro" id="IPR027463">
    <property type="entry name" value="AcrB_DN_DC_subdom"/>
</dbReference>
<dbReference type="PRINTS" id="PR00702">
    <property type="entry name" value="ACRIFLAVINRP"/>
</dbReference>
<dbReference type="SUPFAM" id="SSF82693">
    <property type="entry name" value="Multidrug efflux transporter AcrB pore domain, PN1, PN2, PC1 and PC2 subdomains"/>
    <property type="match status" value="3"/>
</dbReference>
<feature type="transmembrane region" description="Helical" evidence="8">
    <location>
        <begin position="388"/>
        <end position="412"/>
    </location>
</feature>
<feature type="transmembrane region" description="Helical" evidence="8">
    <location>
        <begin position="966"/>
        <end position="993"/>
    </location>
</feature>
<evidence type="ECO:0000313" key="10">
    <source>
        <dbReference type="Proteomes" id="UP001062776"/>
    </source>
</evidence>
<feature type="transmembrane region" description="Helical" evidence="8">
    <location>
        <begin position="535"/>
        <end position="555"/>
    </location>
</feature>
<evidence type="ECO:0000256" key="3">
    <source>
        <dbReference type="ARBA" id="ARBA00022519"/>
    </source>
</evidence>
<feature type="transmembrane region" description="Helical" evidence="8">
    <location>
        <begin position="1044"/>
        <end position="1070"/>
    </location>
</feature>
<feature type="region of interest" description="Disordered" evidence="7">
    <location>
        <begin position="1087"/>
        <end position="1111"/>
    </location>
</feature>
<keyword evidence="4 8" id="KW-0812">Transmembrane</keyword>
<dbReference type="Gene3D" id="3.30.70.1320">
    <property type="entry name" value="Multidrug efflux transporter AcrB pore domain like"/>
    <property type="match status" value="1"/>
</dbReference>
<dbReference type="PANTHER" id="PTHR32063">
    <property type="match status" value="1"/>
</dbReference>
<feature type="transmembrane region" description="Helical" evidence="8">
    <location>
        <begin position="1013"/>
        <end position="1032"/>
    </location>
</feature>
<feature type="transmembrane region" description="Helical" evidence="8">
    <location>
        <begin position="362"/>
        <end position="382"/>
    </location>
</feature>
<keyword evidence="6 8" id="KW-0472">Membrane</keyword>